<name>A0A072P9G2_9EURO</name>
<evidence type="ECO:0000313" key="2">
    <source>
        <dbReference type="EMBL" id="KEF55908.1"/>
    </source>
</evidence>
<dbReference type="Proteomes" id="UP000027920">
    <property type="component" value="Unassembled WGS sequence"/>
</dbReference>
<dbReference type="EMBL" id="AMGV01000006">
    <property type="protein sequence ID" value="KEF55908.1"/>
    <property type="molecule type" value="Genomic_DNA"/>
</dbReference>
<proteinExistence type="predicted"/>
<keyword evidence="3" id="KW-1185">Reference proteome</keyword>
<dbReference type="Gene3D" id="3.10.450.50">
    <property type="match status" value="1"/>
</dbReference>
<dbReference type="OrthoDB" id="2148716at2759"/>
<reference evidence="2 3" key="1">
    <citation type="submission" date="2013-03" db="EMBL/GenBank/DDBJ databases">
        <title>The Genome Sequence of Exophiala aquamarina CBS 119918.</title>
        <authorList>
            <consortium name="The Broad Institute Genomics Platform"/>
            <person name="Cuomo C."/>
            <person name="de Hoog S."/>
            <person name="Gorbushina A."/>
            <person name="Walker B."/>
            <person name="Young S.K."/>
            <person name="Zeng Q."/>
            <person name="Gargeya S."/>
            <person name="Fitzgerald M."/>
            <person name="Haas B."/>
            <person name="Abouelleil A."/>
            <person name="Allen A.W."/>
            <person name="Alvarado L."/>
            <person name="Arachchi H.M."/>
            <person name="Berlin A.M."/>
            <person name="Chapman S.B."/>
            <person name="Gainer-Dewar J."/>
            <person name="Goldberg J."/>
            <person name="Griggs A."/>
            <person name="Gujja S."/>
            <person name="Hansen M."/>
            <person name="Howarth C."/>
            <person name="Imamovic A."/>
            <person name="Ireland A."/>
            <person name="Larimer J."/>
            <person name="McCowan C."/>
            <person name="Murphy C."/>
            <person name="Pearson M."/>
            <person name="Poon T.W."/>
            <person name="Priest M."/>
            <person name="Roberts A."/>
            <person name="Saif S."/>
            <person name="Shea T."/>
            <person name="Sisk P."/>
            <person name="Sykes S."/>
            <person name="Wortman J."/>
            <person name="Nusbaum C."/>
            <person name="Birren B."/>
        </authorList>
    </citation>
    <scope>NUCLEOTIDE SEQUENCE [LARGE SCALE GENOMIC DNA]</scope>
    <source>
        <strain evidence="2 3">CBS 119918</strain>
    </source>
</reference>
<comment type="caution">
    <text evidence="2">The sequence shown here is derived from an EMBL/GenBank/DDBJ whole genome shotgun (WGS) entry which is preliminary data.</text>
</comment>
<dbReference type="SUPFAM" id="SSF54427">
    <property type="entry name" value="NTF2-like"/>
    <property type="match status" value="1"/>
</dbReference>
<accession>A0A072P9G2</accession>
<dbReference type="Pfam" id="PF13577">
    <property type="entry name" value="SnoaL_4"/>
    <property type="match status" value="1"/>
</dbReference>
<dbReference type="STRING" id="1182545.A0A072P9G2"/>
<protein>
    <recommendedName>
        <fullName evidence="1">SnoaL-like domain-containing protein</fullName>
    </recommendedName>
</protein>
<evidence type="ECO:0000259" key="1">
    <source>
        <dbReference type="Pfam" id="PF13577"/>
    </source>
</evidence>
<dbReference type="AlphaFoldDB" id="A0A072P9G2"/>
<dbReference type="RefSeq" id="XP_013258498.1">
    <property type="nucleotide sequence ID" value="XM_013403044.1"/>
</dbReference>
<dbReference type="VEuPathDB" id="FungiDB:A1O9_07488"/>
<gene>
    <name evidence="2" type="ORF">A1O9_07488</name>
</gene>
<dbReference type="GeneID" id="25282402"/>
<evidence type="ECO:0000313" key="3">
    <source>
        <dbReference type="Proteomes" id="UP000027920"/>
    </source>
</evidence>
<dbReference type="HOGENOM" id="CLU_106738_1_0_1"/>
<feature type="domain" description="SnoaL-like" evidence="1">
    <location>
        <begin position="11"/>
        <end position="138"/>
    </location>
</feature>
<organism evidence="2 3">
    <name type="scientific">Exophiala aquamarina CBS 119918</name>
    <dbReference type="NCBI Taxonomy" id="1182545"/>
    <lineage>
        <taxon>Eukaryota</taxon>
        <taxon>Fungi</taxon>
        <taxon>Dikarya</taxon>
        <taxon>Ascomycota</taxon>
        <taxon>Pezizomycotina</taxon>
        <taxon>Eurotiomycetes</taxon>
        <taxon>Chaetothyriomycetidae</taxon>
        <taxon>Chaetothyriales</taxon>
        <taxon>Herpotrichiellaceae</taxon>
        <taxon>Exophiala</taxon>
    </lineage>
</organism>
<dbReference type="InterPro" id="IPR032710">
    <property type="entry name" value="NTF2-like_dom_sf"/>
</dbReference>
<dbReference type="InterPro" id="IPR037401">
    <property type="entry name" value="SnoaL-like"/>
</dbReference>
<sequence>MAPSYTLAGLSPREAVADALQRCILGLDNNDRDLFESAIVKDESSSFVIGPNTIQGWNAMSESLSRILRLVTTHFITSVRVDLKDGTDTASLSAHAQAYHIRPDDAFKQEDTSYTSGGLYFIDLVRDVTDGLWKIKKWEVKLLWTTGDREVINV</sequence>